<dbReference type="Pfam" id="PF01266">
    <property type="entry name" value="DAO"/>
    <property type="match status" value="1"/>
</dbReference>
<dbReference type="InterPro" id="IPR006076">
    <property type="entry name" value="FAD-dep_OxRdtase"/>
</dbReference>
<dbReference type="PANTHER" id="PTHR13847">
    <property type="entry name" value="SARCOSINE DEHYDROGENASE-RELATED"/>
    <property type="match status" value="1"/>
</dbReference>
<dbReference type="RefSeq" id="WP_193155325.1">
    <property type="nucleotide sequence ID" value="NZ_AQGU01000025.1"/>
</dbReference>
<gene>
    <name evidence="3" type="primary">dadA</name>
    <name evidence="3" type="ORF">PALI_a0237</name>
</gene>
<reference evidence="3 4" key="1">
    <citation type="submission" date="2015-06" db="EMBL/GenBank/DDBJ databases">
        <title>Genome sequence of Pseudoalteromonas aliena.</title>
        <authorList>
            <person name="Xie B.-B."/>
            <person name="Rong J.-C."/>
            <person name="Qin Q.-L."/>
            <person name="Zhang Y.-Z."/>
        </authorList>
    </citation>
    <scope>NUCLEOTIDE SEQUENCE [LARGE SCALE GENOMIC DNA]</scope>
    <source>
        <strain evidence="3 4">SW19</strain>
    </source>
</reference>
<name>A0ABR9DXF9_9GAMM</name>
<dbReference type="PANTHER" id="PTHR13847:SF289">
    <property type="entry name" value="GLYCINE OXIDASE"/>
    <property type="match status" value="1"/>
</dbReference>
<evidence type="ECO:0000256" key="1">
    <source>
        <dbReference type="ARBA" id="ARBA00023002"/>
    </source>
</evidence>
<protein>
    <submittedName>
        <fullName evidence="3">D-amino-acid dehydrogenase</fullName>
    </submittedName>
</protein>
<dbReference type="SUPFAM" id="SSF51905">
    <property type="entry name" value="FAD/NAD(P)-binding domain"/>
    <property type="match status" value="1"/>
</dbReference>
<dbReference type="SUPFAM" id="SSF54373">
    <property type="entry name" value="FAD-linked reductases, C-terminal domain"/>
    <property type="match status" value="1"/>
</dbReference>
<proteinExistence type="predicted"/>
<keyword evidence="1" id="KW-0560">Oxidoreductase</keyword>
<dbReference type="Gene3D" id="3.30.9.10">
    <property type="entry name" value="D-Amino Acid Oxidase, subunit A, domain 2"/>
    <property type="match status" value="1"/>
</dbReference>
<dbReference type="Gene3D" id="3.50.50.60">
    <property type="entry name" value="FAD/NAD(P)-binding domain"/>
    <property type="match status" value="2"/>
</dbReference>
<feature type="domain" description="FAD dependent oxidoreductase" evidence="2">
    <location>
        <begin position="9"/>
        <end position="396"/>
    </location>
</feature>
<organism evidence="3 4">
    <name type="scientific">Pseudoalteromonas aliena SW19</name>
    <dbReference type="NCBI Taxonomy" id="1314866"/>
    <lineage>
        <taxon>Bacteria</taxon>
        <taxon>Pseudomonadati</taxon>
        <taxon>Pseudomonadota</taxon>
        <taxon>Gammaproteobacteria</taxon>
        <taxon>Alteromonadales</taxon>
        <taxon>Pseudoalteromonadaceae</taxon>
        <taxon>Pseudoalteromonas</taxon>
    </lineage>
</organism>
<dbReference type="Proteomes" id="UP000648482">
    <property type="component" value="Unassembled WGS sequence"/>
</dbReference>
<dbReference type="InterPro" id="IPR036188">
    <property type="entry name" value="FAD/NAD-bd_sf"/>
</dbReference>
<accession>A0ABR9DXF9</accession>
<sequence length="415" mass="45628">MAAQKKQQIAVVGAGIIGICCALNLQRAGFAVTLYDDKGLAQGCSKGNAGHFATEQVFPLAHSSLLKKLPGMLFNPLGPLRIDWRYLIQALPWFWLFTKNMRNKIYKTNTLALKALNESAIIAYDNLLNEFNLGHLLTKKGSLLTFEVTPLNQINTIYNNFLDQGIAVELLSAEEVKVLEPNLSEKITYALLFKDVAHSVDPHLFCLNLAAQFSALGGNFCQQKITSVKQTGKIFTLGNNEQTFTADKVVIAAGAWSKPLIVPFGYKVPLDTERGYHCMLASNYGLTRPVASAERSFIMTPMSQGLRIAGTVEFAGTEREMNNKRALALLPNAKAMLKNAAPPLQPSSIWMGCRPSLPDSLPVIGEAPYHPNLFFAFGHQHLGLTQGAITSELITSLCLKRPTKIDLKPYCISRF</sequence>
<dbReference type="EMBL" id="AQGU01000025">
    <property type="protein sequence ID" value="MBE0359044.1"/>
    <property type="molecule type" value="Genomic_DNA"/>
</dbReference>
<evidence type="ECO:0000259" key="2">
    <source>
        <dbReference type="Pfam" id="PF01266"/>
    </source>
</evidence>
<evidence type="ECO:0000313" key="4">
    <source>
        <dbReference type="Proteomes" id="UP000648482"/>
    </source>
</evidence>
<comment type="caution">
    <text evidence="3">The sequence shown here is derived from an EMBL/GenBank/DDBJ whole genome shotgun (WGS) entry which is preliminary data.</text>
</comment>
<keyword evidence="4" id="KW-1185">Reference proteome</keyword>
<evidence type="ECO:0000313" key="3">
    <source>
        <dbReference type="EMBL" id="MBE0359044.1"/>
    </source>
</evidence>